<dbReference type="GO" id="GO:0046872">
    <property type="term" value="F:metal ion binding"/>
    <property type="evidence" value="ECO:0007669"/>
    <property type="project" value="UniProtKB-KW"/>
</dbReference>
<gene>
    <name evidence="6" type="ORF">SI65_07451</name>
</gene>
<dbReference type="PANTHER" id="PTHR11271">
    <property type="entry name" value="GUANINE DEAMINASE"/>
    <property type="match status" value="1"/>
</dbReference>
<dbReference type="Proteomes" id="UP000094569">
    <property type="component" value="Unassembled WGS sequence"/>
</dbReference>
<feature type="domain" description="Amidohydrolase-related" evidence="5">
    <location>
        <begin position="452"/>
        <end position="541"/>
    </location>
</feature>
<keyword evidence="7" id="KW-1185">Reference proteome</keyword>
<evidence type="ECO:0000256" key="4">
    <source>
        <dbReference type="ARBA" id="ARBA00022833"/>
    </source>
</evidence>
<dbReference type="GO" id="GO:0005829">
    <property type="term" value="C:cytosol"/>
    <property type="evidence" value="ECO:0007669"/>
    <property type="project" value="TreeGrafter"/>
</dbReference>
<sequence length="569" mass="63125">MTKVLKDGTVLTFDDTAQSIRVLPKASILFENDRITAISEDPDFPVPQDAEIINVHGKIVTPGFVNTNIHTLQTVYRTIGPNVFLSQYFEWLGHISPATAAFTPDDVYISSLEGYLEGLHGEVTSYVEHAHNNWSADVVEPGFNAAVDSGARVWWCYDVADREGFEIKQQWEALGKIGDKVTEGSPVQLGLSVDGLSGLFGNDPDGHLGYMRDMVRKLNVQAITQASLGRSLAGSIPLQESDYGKIDGYLSESDLFRTPKFEIYSYRPRNALACVEHQRHEIAYRKRLHVEAKAAGQSTEAIPPLTPMAEKLPESRDRVGFCIFLASESFRAGFIGMQRKALGTGPQWIYFDRRNPSPWPARKIAPSDINLSTLQTTNLPIIYSHAPFLADSDQKALRENNHFISITPESEFHFGHGQTTGHLIIDQASLGLDTNWTFSGDMLSQTRLWLQNVRLTKPHRTLETGTLPRTNPFPVEEAFLMATRQGGRALRHDDIGVIKVGAKADLVVFNGDSPNMLGWSDPIAAVVLHANPGDIEHVLVDEEFRKRDFKLVDKVLAWGEGAGEVFGGF</sequence>
<evidence type="ECO:0000259" key="5">
    <source>
        <dbReference type="Pfam" id="PF01979"/>
    </source>
</evidence>
<dbReference type="SUPFAM" id="SSF51556">
    <property type="entry name" value="Metallo-dependent hydrolases"/>
    <property type="match status" value="2"/>
</dbReference>
<keyword evidence="3" id="KW-0378">Hydrolase</keyword>
<dbReference type="InterPro" id="IPR051607">
    <property type="entry name" value="Metallo-dep_hydrolases"/>
</dbReference>
<dbReference type="InterPro" id="IPR006680">
    <property type="entry name" value="Amidohydro-rel"/>
</dbReference>
<accession>A0A1E3B7W3</accession>
<dbReference type="InterPro" id="IPR011059">
    <property type="entry name" value="Metal-dep_hydrolase_composite"/>
</dbReference>
<dbReference type="OrthoDB" id="194468at2759"/>
<dbReference type="GO" id="GO:0019239">
    <property type="term" value="F:deaminase activity"/>
    <property type="evidence" value="ECO:0007669"/>
    <property type="project" value="TreeGrafter"/>
</dbReference>
<keyword evidence="2" id="KW-0479">Metal-binding</keyword>
<organism evidence="6 7">
    <name type="scientific">Aspergillus cristatus</name>
    <name type="common">Chinese Fuzhuan brick tea-fermentation fungus</name>
    <name type="synonym">Eurotium cristatum</name>
    <dbReference type="NCBI Taxonomy" id="573508"/>
    <lineage>
        <taxon>Eukaryota</taxon>
        <taxon>Fungi</taxon>
        <taxon>Dikarya</taxon>
        <taxon>Ascomycota</taxon>
        <taxon>Pezizomycotina</taxon>
        <taxon>Eurotiomycetes</taxon>
        <taxon>Eurotiomycetidae</taxon>
        <taxon>Eurotiales</taxon>
        <taxon>Aspergillaceae</taxon>
        <taxon>Aspergillus</taxon>
        <taxon>Aspergillus subgen. Aspergillus</taxon>
    </lineage>
</organism>
<dbReference type="Pfam" id="PF01979">
    <property type="entry name" value="Amidohydro_1"/>
    <property type="match status" value="1"/>
</dbReference>
<dbReference type="VEuPathDB" id="FungiDB:SI65_07451"/>
<dbReference type="AlphaFoldDB" id="A0A1E3B7W3"/>
<evidence type="ECO:0000256" key="2">
    <source>
        <dbReference type="ARBA" id="ARBA00022723"/>
    </source>
</evidence>
<dbReference type="SUPFAM" id="SSF51338">
    <property type="entry name" value="Composite domain of metallo-dependent hydrolases"/>
    <property type="match status" value="2"/>
</dbReference>
<name>A0A1E3B7W3_ASPCR</name>
<evidence type="ECO:0000256" key="3">
    <source>
        <dbReference type="ARBA" id="ARBA00022801"/>
    </source>
</evidence>
<dbReference type="PANTHER" id="PTHR11271:SF37">
    <property type="entry name" value="FAMILY PROTEIN, PUTATIVE (AFU_ORTHOLOGUE AFUA_4G00460)-RELATED"/>
    <property type="match status" value="1"/>
</dbReference>
<reference evidence="6 7" key="1">
    <citation type="journal article" date="2016" name="BMC Genomics">
        <title>Comparative genomic and transcriptomic analyses of the Fuzhuan brick tea-fermentation fungus Aspergillus cristatus.</title>
        <authorList>
            <person name="Ge Y."/>
            <person name="Wang Y."/>
            <person name="Liu Y."/>
            <person name="Tan Y."/>
            <person name="Ren X."/>
            <person name="Zhang X."/>
            <person name="Hyde K.D."/>
            <person name="Liu Y."/>
            <person name="Liu Z."/>
        </authorList>
    </citation>
    <scope>NUCLEOTIDE SEQUENCE [LARGE SCALE GENOMIC DNA]</scope>
    <source>
        <strain evidence="6 7">GZAAS20.1005</strain>
    </source>
</reference>
<comment type="caution">
    <text evidence="6">The sequence shown here is derived from an EMBL/GenBank/DDBJ whole genome shotgun (WGS) entry which is preliminary data.</text>
</comment>
<protein>
    <recommendedName>
        <fullName evidence="5">Amidohydrolase-related domain-containing protein</fullName>
    </recommendedName>
</protein>
<proteinExistence type="predicted"/>
<comment type="cofactor">
    <cofactor evidence="1">
        <name>Zn(2+)</name>
        <dbReference type="ChEBI" id="CHEBI:29105"/>
    </cofactor>
</comment>
<dbReference type="EMBL" id="JXNT01000009">
    <property type="protein sequence ID" value="ODM17052.1"/>
    <property type="molecule type" value="Genomic_DNA"/>
</dbReference>
<evidence type="ECO:0000256" key="1">
    <source>
        <dbReference type="ARBA" id="ARBA00001947"/>
    </source>
</evidence>
<dbReference type="InterPro" id="IPR032466">
    <property type="entry name" value="Metal_Hydrolase"/>
</dbReference>
<dbReference type="Gene3D" id="2.30.40.10">
    <property type="entry name" value="Urease, subunit C, domain 1"/>
    <property type="match status" value="1"/>
</dbReference>
<keyword evidence="4" id="KW-0862">Zinc</keyword>
<evidence type="ECO:0000313" key="6">
    <source>
        <dbReference type="EMBL" id="ODM17052.1"/>
    </source>
</evidence>
<dbReference type="STRING" id="573508.A0A1E3B7W3"/>
<dbReference type="Gene3D" id="3.20.20.140">
    <property type="entry name" value="Metal-dependent hydrolases"/>
    <property type="match status" value="2"/>
</dbReference>
<evidence type="ECO:0000313" key="7">
    <source>
        <dbReference type="Proteomes" id="UP000094569"/>
    </source>
</evidence>